<reference evidence="2" key="1">
    <citation type="submission" date="2011-08" db="EMBL/GenBank/DDBJ databases">
        <title>Complete sequence of chromosome of Streptomyces violaceusniger Tu 4113.</title>
        <authorList>
            <consortium name="US DOE Joint Genome Institute"/>
            <person name="Lucas S."/>
            <person name="Han J."/>
            <person name="Lapidus A."/>
            <person name="Cheng J.-F."/>
            <person name="Goodwin L."/>
            <person name="Pitluck S."/>
            <person name="Peters L."/>
            <person name="Ivanova N."/>
            <person name="Daligault H."/>
            <person name="Detter J.C."/>
            <person name="Han C."/>
            <person name="Tapia R."/>
            <person name="Land M."/>
            <person name="Hauser L."/>
            <person name="Kyrpides N."/>
            <person name="Ivanova N."/>
            <person name="Pagani I."/>
            <person name="Hagen A."/>
            <person name="Katz L."/>
            <person name="Fiedler H.-P."/>
            <person name="Keasling J."/>
            <person name="Fortman J."/>
            <person name="Woyke T."/>
        </authorList>
    </citation>
    <scope>NUCLEOTIDE SEQUENCE [LARGE SCALE GENOMIC DNA]</scope>
    <source>
        <strain evidence="2">Tu 4113</strain>
    </source>
</reference>
<evidence type="ECO:0000256" key="1">
    <source>
        <dbReference type="SAM" id="MobiDB-lite"/>
    </source>
</evidence>
<gene>
    <name evidence="2" type="ORF">Strvi_5072</name>
</gene>
<dbReference type="Proteomes" id="UP000008703">
    <property type="component" value="Chromosome"/>
</dbReference>
<dbReference type="AlphaFoldDB" id="G2NUL3"/>
<feature type="compositionally biased region" description="Low complexity" evidence="1">
    <location>
        <begin position="227"/>
        <end position="247"/>
    </location>
</feature>
<accession>G2NUL3</accession>
<feature type="region of interest" description="Disordered" evidence="1">
    <location>
        <begin position="206"/>
        <end position="276"/>
    </location>
</feature>
<dbReference type="SUPFAM" id="SSF46689">
    <property type="entry name" value="Homeodomain-like"/>
    <property type="match status" value="1"/>
</dbReference>
<dbReference type="HOGENOM" id="CLU_1008054_0_0_11"/>
<sequence>MAGVRSSGKRPRPLDFRPPATSPPLPCRGHSRRSAAWHGMRCTNRAACGGHTAAHGPGPLPGSPPYGVRVMVRAVSVTCPGQRRTPARRRPKESAERGGAASARRGPSPRPRWRRVRPRRRGHPCGSTGWASHEWERRLTGISERPCSAPLRRSSTPRARAGCRRAVARHAGVSPNAPYRHCHDKEALLAALATRGFTELGERLAAAAPGDDPARSSSPWRARRSTTRSTTRGCTASCSGSPAALTPTPSPPPTRRSPSWRSASRRSRNVSGARRC</sequence>
<feature type="compositionally biased region" description="Low complexity" evidence="1">
    <location>
        <begin position="97"/>
        <end position="106"/>
    </location>
</feature>
<evidence type="ECO:0000313" key="3">
    <source>
        <dbReference type="Proteomes" id="UP000008703"/>
    </source>
</evidence>
<dbReference type="KEGG" id="svl:Strvi_5072"/>
<feature type="region of interest" description="Disordered" evidence="1">
    <location>
        <begin position="77"/>
        <end position="130"/>
    </location>
</feature>
<organism evidence="2 3">
    <name type="scientific">Streptomyces violaceusniger (strain Tu 4113)</name>
    <dbReference type="NCBI Taxonomy" id="653045"/>
    <lineage>
        <taxon>Bacteria</taxon>
        <taxon>Bacillati</taxon>
        <taxon>Actinomycetota</taxon>
        <taxon>Actinomycetes</taxon>
        <taxon>Kitasatosporales</taxon>
        <taxon>Streptomycetaceae</taxon>
        <taxon>Streptomyces</taxon>
        <taxon>Streptomyces violaceusniger group</taxon>
    </lineage>
</organism>
<protein>
    <submittedName>
        <fullName evidence="2">Regulatory protein TetR</fullName>
    </submittedName>
</protein>
<dbReference type="Gene3D" id="1.10.357.10">
    <property type="entry name" value="Tetracycline Repressor, domain 2"/>
    <property type="match status" value="1"/>
</dbReference>
<feature type="region of interest" description="Disordered" evidence="1">
    <location>
        <begin position="1"/>
        <end position="36"/>
    </location>
</feature>
<name>G2NUL3_STRV4</name>
<dbReference type="InterPro" id="IPR009057">
    <property type="entry name" value="Homeodomain-like_sf"/>
</dbReference>
<keyword evidence="3" id="KW-1185">Reference proteome</keyword>
<proteinExistence type="predicted"/>
<dbReference type="EMBL" id="CP002994">
    <property type="protein sequence ID" value="AEM84612.1"/>
    <property type="molecule type" value="Genomic_DNA"/>
</dbReference>
<dbReference type="eggNOG" id="COG1309">
    <property type="taxonomic scope" value="Bacteria"/>
</dbReference>
<feature type="compositionally biased region" description="Basic residues" evidence="1">
    <location>
        <begin position="263"/>
        <end position="276"/>
    </location>
</feature>
<feature type="compositionally biased region" description="Basic residues" evidence="1">
    <location>
        <begin position="111"/>
        <end position="123"/>
    </location>
</feature>
<evidence type="ECO:0000313" key="2">
    <source>
        <dbReference type="EMBL" id="AEM84612.1"/>
    </source>
</evidence>